<dbReference type="STRING" id="1797516.A3D26_02325"/>
<reference evidence="1 2" key="1">
    <citation type="journal article" date="2016" name="Nat. Commun.">
        <title>Thousands of microbial genomes shed light on interconnected biogeochemical processes in an aquifer system.</title>
        <authorList>
            <person name="Anantharaman K."/>
            <person name="Brown C.T."/>
            <person name="Hug L.A."/>
            <person name="Sharon I."/>
            <person name="Castelle C.J."/>
            <person name="Probst A.J."/>
            <person name="Thomas B.C."/>
            <person name="Singh A."/>
            <person name="Wilkins M.J."/>
            <person name="Karaoz U."/>
            <person name="Brodie E.L."/>
            <person name="Williams K.H."/>
            <person name="Hubbard S.S."/>
            <person name="Banfield J.F."/>
        </authorList>
    </citation>
    <scope>NUCLEOTIDE SEQUENCE [LARGE SCALE GENOMIC DNA]</scope>
</reference>
<evidence type="ECO:0000313" key="1">
    <source>
        <dbReference type="EMBL" id="OGY11318.1"/>
    </source>
</evidence>
<protein>
    <submittedName>
        <fullName evidence="1">Uncharacterized protein</fullName>
    </submittedName>
</protein>
<organism evidence="1 2">
    <name type="scientific">Candidatus Blackburnbacteria bacterium RIFCSPHIGHO2_02_FULL_44_20</name>
    <dbReference type="NCBI Taxonomy" id="1797516"/>
    <lineage>
        <taxon>Bacteria</taxon>
        <taxon>Candidatus Blackburniibacteriota</taxon>
    </lineage>
</organism>
<sequence>MMSEGQRPVVDPNFADMDPFWGEPPPDPYVCVVCSQDLRPVRALAQQDRLAGSLAGAVASDGEEIRLRVEECAGCRLAYNTANSS</sequence>
<comment type="caution">
    <text evidence="1">The sequence shown here is derived from an EMBL/GenBank/DDBJ whole genome shotgun (WGS) entry which is preliminary data.</text>
</comment>
<name>A0A1G1V784_9BACT</name>
<proteinExistence type="predicted"/>
<dbReference type="EMBL" id="MHBZ01000019">
    <property type="protein sequence ID" value="OGY11318.1"/>
    <property type="molecule type" value="Genomic_DNA"/>
</dbReference>
<gene>
    <name evidence="1" type="ORF">A3D26_02325</name>
</gene>
<evidence type="ECO:0000313" key="2">
    <source>
        <dbReference type="Proteomes" id="UP000178319"/>
    </source>
</evidence>
<dbReference type="AlphaFoldDB" id="A0A1G1V784"/>
<dbReference type="Proteomes" id="UP000178319">
    <property type="component" value="Unassembled WGS sequence"/>
</dbReference>
<accession>A0A1G1V784</accession>